<evidence type="ECO:0000313" key="1">
    <source>
        <dbReference type="EMBL" id="EKC71033.1"/>
    </source>
</evidence>
<keyword evidence="1" id="KW-0413">Isomerase</keyword>
<dbReference type="SUPFAM" id="SSF55120">
    <property type="entry name" value="Pseudouridine synthase"/>
    <property type="match status" value="1"/>
</dbReference>
<dbReference type="GO" id="GO:0009982">
    <property type="term" value="F:pseudouridine synthase activity"/>
    <property type="evidence" value="ECO:0007669"/>
    <property type="project" value="InterPro"/>
</dbReference>
<accession>K1TN52</accession>
<dbReference type="GO" id="GO:0001522">
    <property type="term" value="P:pseudouridine synthesis"/>
    <property type="evidence" value="ECO:0007669"/>
    <property type="project" value="InterPro"/>
</dbReference>
<dbReference type="EC" id="5.4.99.-" evidence="1"/>
<sequence>LSNINGVLRPGIVHRIDKDTTGSFNNM</sequence>
<reference evidence="1" key="1">
    <citation type="journal article" date="2013" name="Environ. Microbiol.">
        <title>Microbiota from the distal guts of lean and obese adolescents exhibit partial functional redundancy besides clear differences in community structure.</title>
        <authorList>
            <person name="Ferrer M."/>
            <person name="Ruiz A."/>
            <person name="Lanza F."/>
            <person name="Haange S.B."/>
            <person name="Oberbach A."/>
            <person name="Till H."/>
            <person name="Bargiela R."/>
            <person name="Campoy C."/>
            <person name="Segura M.T."/>
            <person name="Richter M."/>
            <person name="von Bergen M."/>
            <person name="Seifert J."/>
            <person name="Suarez A."/>
        </authorList>
    </citation>
    <scope>NUCLEOTIDE SEQUENCE</scope>
</reference>
<gene>
    <name evidence="1" type="ORF">OBE_03598</name>
</gene>
<dbReference type="InterPro" id="IPR020103">
    <property type="entry name" value="PsdUridine_synth_cat_dom_sf"/>
</dbReference>
<dbReference type="AlphaFoldDB" id="K1TN52"/>
<dbReference type="EMBL" id="AJWZ01002414">
    <property type="protein sequence ID" value="EKC71033.1"/>
    <property type="molecule type" value="Genomic_DNA"/>
</dbReference>
<comment type="caution">
    <text evidence="1">The sequence shown here is derived from an EMBL/GenBank/DDBJ whole genome shotgun (WGS) entry which is preliminary data.</text>
</comment>
<name>K1TN52_9ZZZZ</name>
<dbReference type="GO" id="GO:0003723">
    <property type="term" value="F:RNA binding"/>
    <property type="evidence" value="ECO:0007669"/>
    <property type="project" value="InterPro"/>
</dbReference>
<feature type="non-terminal residue" evidence="1">
    <location>
        <position position="1"/>
    </location>
</feature>
<organism evidence="1">
    <name type="scientific">human gut metagenome</name>
    <dbReference type="NCBI Taxonomy" id="408170"/>
    <lineage>
        <taxon>unclassified sequences</taxon>
        <taxon>metagenomes</taxon>
        <taxon>organismal metagenomes</taxon>
    </lineage>
</organism>
<protein>
    <submittedName>
        <fullName evidence="1">Protein containing Pseudouridine synthase domain protein</fullName>
        <ecNumber evidence="1">5.4.99.-</ecNumber>
    </submittedName>
</protein>
<proteinExistence type="predicted"/>